<dbReference type="HAMAP" id="MF_00316">
    <property type="entry name" value="MobA"/>
    <property type="match status" value="1"/>
</dbReference>
<evidence type="ECO:0000256" key="5">
    <source>
        <dbReference type="ARBA" id="ARBA00022842"/>
    </source>
</evidence>
<evidence type="ECO:0000313" key="11">
    <source>
        <dbReference type="Proteomes" id="UP000198607"/>
    </source>
</evidence>
<dbReference type="RefSeq" id="WP_091936707.1">
    <property type="nucleotide sequence ID" value="NZ_FNCY01000006.1"/>
</dbReference>
<feature type="binding site" evidence="8">
    <location>
        <begin position="10"/>
        <end position="12"/>
    </location>
    <ligand>
        <name>GTP</name>
        <dbReference type="ChEBI" id="CHEBI:37565"/>
    </ligand>
</feature>
<keyword evidence="2 8" id="KW-0808">Transferase</keyword>
<evidence type="ECO:0000256" key="2">
    <source>
        <dbReference type="ARBA" id="ARBA00022679"/>
    </source>
</evidence>
<comment type="domain">
    <text evidence="8">The N-terminal domain determines nucleotide recognition and specific binding, while the C-terminal domain determines the specific binding to the target protein.</text>
</comment>
<comment type="caution">
    <text evidence="8">Lacks conserved residue(s) required for the propagation of feature annotation.</text>
</comment>
<keyword evidence="11" id="KW-1185">Reference proteome</keyword>
<evidence type="ECO:0000256" key="7">
    <source>
        <dbReference type="ARBA" id="ARBA00023150"/>
    </source>
</evidence>
<dbReference type="CDD" id="cd02503">
    <property type="entry name" value="MobA"/>
    <property type="match status" value="1"/>
</dbReference>
<keyword evidence="7 8" id="KW-0501">Molybdenum cofactor biosynthesis</keyword>
<feature type="binding site" evidence="8">
    <location>
        <position position="94"/>
    </location>
    <ligand>
        <name>GTP</name>
        <dbReference type="ChEBI" id="CHEBI:37565"/>
    </ligand>
</feature>
<dbReference type="GO" id="GO:0005737">
    <property type="term" value="C:cytoplasm"/>
    <property type="evidence" value="ECO:0007669"/>
    <property type="project" value="UniProtKB-SubCell"/>
</dbReference>
<keyword evidence="3 8" id="KW-0479">Metal-binding</keyword>
<feature type="binding site" evidence="8">
    <location>
        <position position="65"/>
    </location>
    <ligand>
        <name>GTP</name>
        <dbReference type="ChEBI" id="CHEBI:37565"/>
    </ligand>
</feature>
<comment type="function">
    <text evidence="8">Transfers a GMP moiety from GTP to Mo-molybdopterin (Mo-MPT) cofactor (Moco or molybdenum cofactor) to form Mo-molybdopterin guanine dinucleotide (Mo-MGD) cofactor.</text>
</comment>
<dbReference type="GO" id="GO:0061603">
    <property type="term" value="F:molybdenum cofactor guanylyltransferase activity"/>
    <property type="evidence" value="ECO:0007669"/>
    <property type="project" value="UniProtKB-EC"/>
</dbReference>
<dbReference type="SUPFAM" id="SSF53448">
    <property type="entry name" value="Nucleotide-diphospho-sugar transferases"/>
    <property type="match status" value="1"/>
</dbReference>
<evidence type="ECO:0000256" key="4">
    <source>
        <dbReference type="ARBA" id="ARBA00022741"/>
    </source>
</evidence>
<dbReference type="EC" id="2.7.7.77" evidence="8"/>
<dbReference type="STRING" id="83767.SAMN05660652_01778"/>
<dbReference type="PANTHER" id="PTHR19136">
    <property type="entry name" value="MOLYBDENUM COFACTOR GUANYLYLTRANSFERASE"/>
    <property type="match status" value="1"/>
</dbReference>
<evidence type="ECO:0000256" key="3">
    <source>
        <dbReference type="ARBA" id="ARBA00022723"/>
    </source>
</evidence>
<dbReference type="GO" id="GO:0046872">
    <property type="term" value="F:metal ion binding"/>
    <property type="evidence" value="ECO:0007669"/>
    <property type="project" value="UniProtKB-KW"/>
</dbReference>
<keyword evidence="6 8" id="KW-0342">GTP-binding</keyword>
<keyword evidence="5 8" id="KW-0460">Magnesium</keyword>
<dbReference type="InterPro" id="IPR029044">
    <property type="entry name" value="Nucleotide-diphossugar_trans"/>
</dbReference>
<evidence type="ECO:0000313" key="10">
    <source>
        <dbReference type="EMBL" id="SDH50528.1"/>
    </source>
</evidence>
<dbReference type="OrthoDB" id="9788394at2"/>
<comment type="catalytic activity">
    <reaction evidence="8">
        <text>Mo-molybdopterin + GTP + H(+) = Mo-molybdopterin guanine dinucleotide + diphosphate</text>
        <dbReference type="Rhea" id="RHEA:34243"/>
        <dbReference type="ChEBI" id="CHEBI:15378"/>
        <dbReference type="ChEBI" id="CHEBI:33019"/>
        <dbReference type="ChEBI" id="CHEBI:37565"/>
        <dbReference type="ChEBI" id="CHEBI:71302"/>
        <dbReference type="ChEBI" id="CHEBI:71310"/>
        <dbReference type="EC" id="2.7.7.77"/>
    </reaction>
</comment>
<dbReference type="InterPro" id="IPR025877">
    <property type="entry name" value="MobA-like_NTP_Trfase"/>
</dbReference>
<protein>
    <recommendedName>
        <fullName evidence="8">Molybdenum cofactor guanylyltransferase</fullName>
        <shortName evidence="8">MoCo guanylyltransferase</shortName>
        <ecNumber evidence="8">2.7.7.77</ecNumber>
    </recommendedName>
    <alternativeName>
        <fullName evidence="8">GTP:molybdopterin guanylyltransferase</fullName>
    </alternativeName>
    <alternativeName>
        <fullName evidence="8">Mo-MPT guanylyltransferase</fullName>
    </alternativeName>
    <alternativeName>
        <fullName evidence="8">Molybdopterin guanylyltransferase</fullName>
    </alternativeName>
    <alternativeName>
        <fullName evidence="8">Molybdopterin-guanine dinucleotide synthase</fullName>
        <shortName evidence="8">MGD synthase</shortName>
    </alternativeName>
</protein>
<name>A0A1G8CYD5_9RHOO</name>
<proteinExistence type="inferred from homology"/>
<feature type="domain" description="MobA-like NTP transferase" evidence="9">
    <location>
        <begin position="7"/>
        <end position="156"/>
    </location>
</feature>
<reference evidence="10 11" key="1">
    <citation type="submission" date="2016-10" db="EMBL/GenBank/DDBJ databases">
        <authorList>
            <person name="de Groot N.N."/>
        </authorList>
    </citation>
    <scope>NUCLEOTIDE SEQUENCE [LARGE SCALE GENOMIC DNA]</scope>
    <source>
        <strain evidence="10 11">DSM 5885</strain>
    </source>
</reference>
<organism evidence="10 11">
    <name type="scientific">Propionivibrio dicarboxylicus</name>
    <dbReference type="NCBI Taxonomy" id="83767"/>
    <lineage>
        <taxon>Bacteria</taxon>
        <taxon>Pseudomonadati</taxon>
        <taxon>Pseudomonadota</taxon>
        <taxon>Betaproteobacteria</taxon>
        <taxon>Rhodocyclales</taxon>
        <taxon>Rhodocyclaceae</taxon>
        <taxon>Propionivibrio</taxon>
    </lineage>
</organism>
<dbReference type="PANTHER" id="PTHR19136:SF81">
    <property type="entry name" value="MOLYBDENUM COFACTOR GUANYLYLTRANSFERASE"/>
    <property type="match status" value="1"/>
</dbReference>
<dbReference type="Gene3D" id="3.90.550.10">
    <property type="entry name" value="Spore Coat Polysaccharide Biosynthesis Protein SpsA, Chain A"/>
    <property type="match status" value="1"/>
</dbReference>
<evidence type="ECO:0000259" key="9">
    <source>
        <dbReference type="Pfam" id="PF12804"/>
    </source>
</evidence>
<comment type="similarity">
    <text evidence="8">Belongs to the MobA family.</text>
</comment>
<comment type="subunit">
    <text evidence="8">Monomer.</text>
</comment>
<dbReference type="GO" id="GO:0005525">
    <property type="term" value="F:GTP binding"/>
    <property type="evidence" value="ECO:0007669"/>
    <property type="project" value="UniProtKB-UniRule"/>
</dbReference>
<evidence type="ECO:0000256" key="8">
    <source>
        <dbReference type="HAMAP-Rule" id="MF_00316"/>
    </source>
</evidence>
<dbReference type="Pfam" id="PF12804">
    <property type="entry name" value="NTP_transf_3"/>
    <property type="match status" value="1"/>
</dbReference>
<dbReference type="EMBL" id="FNCY01000006">
    <property type="protein sequence ID" value="SDH50528.1"/>
    <property type="molecule type" value="Genomic_DNA"/>
</dbReference>
<feature type="binding site" evidence="8">
    <location>
        <position position="94"/>
    </location>
    <ligand>
        <name>Mg(2+)</name>
        <dbReference type="ChEBI" id="CHEBI:18420"/>
    </ligand>
</feature>
<dbReference type="GO" id="GO:0006777">
    <property type="term" value="P:Mo-molybdopterin cofactor biosynthetic process"/>
    <property type="evidence" value="ECO:0007669"/>
    <property type="project" value="UniProtKB-KW"/>
</dbReference>
<comment type="cofactor">
    <cofactor evidence="8">
        <name>Mg(2+)</name>
        <dbReference type="ChEBI" id="CHEBI:18420"/>
    </cofactor>
</comment>
<evidence type="ECO:0000256" key="6">
    <source>
        <dbReference type="ARBA" id="ARBA00023134"/>
    </source>
</evidence>
<dbReference type="AlphaFoldDB" id="A0A1G8CYD5"/>
<keyword evidence="1 8" id="KW-0963">Cytoplasm</keyword>
<gene>
    <name evidence="8" type="primary">mobA</name>
    <name evidence="10" type="ORF">SAMN05660652_01778</name>
</gene>
<comment type="subcellular location">
    <subcellularLocation>
        <location evidence="8">Cytoplasm</location>
    </subcellularLocation>
</comment>
<evidence type="ECO:0000256" key="1">
    <source>
        <dbReference type="ARBA" id="ARBA00022490"/>
    </source>
</evidence>
<sequence>MIADCSALILAGGLSTRMGVDKTSLEFEGQTLLQRAIDRMRDIFPEVIVSVRAHRNDVDLPQVVDETVGGGPVAGMCSGLAASRTPWLFAIAADMPYADQATIIRLAQYRSDDFQAIIPVVNGHPQPLFGFYRTEALPIFRSVLAGNGKRSLRSALSQLQVHWVDEALLRPGDPELRSFTDLDTPADLDLIRKD</sequence>
<dbReference type="Proteomes" id="UP000198607">
    <property type="component" value="Unassembled WGS sequence"/>
</dbReference>
<dbReference type="InterPro" id="IPR013482">
    <property type="entry name" value="Molybde_CF_guanTrfase"/>
</dbReference>
<keyword evidence="4 8" id="KW-0547">Nucleotide-binding</keyword>
<feature type="binding site" evidence="8">
    <location>
        <position position="22"/>
    </location>
    <ligand>
        <name>GTP</name>
        <dbReference type="ChEBI" id="CHEBI:37565"/>
    </ligand>
</feature>
<accession>A0A1G8CYD5</accession>